<keyword evidence="2" id="KW-1185">Reference proteome</keyword>
<protein>
    <submittedName>
        <fullName evidence="1">Cyclase family protein</fullName>
    </submittedName>
</protein>
<dbReference type="GO" id="GO:0004061">
    <property type="term" value="F:arylformamidase activity"/>
    <property type="evidence" value="ECO:0007669"/>
    <property type="project" value="InterPro"/>
</dbReference>
<dbReference type="PANTHER" id="PTHR31118:SF12">
    <property type="entry name" value="CYCLASE-LIKE PROTEIN 2"/>
    <property type="match status" value="1"/>
</dbReference>
<evidence type="ECO:0000313" key="1">
    <source>
        <dbReference type="EMBL" id="AYA98455.1"/>
    </source>
</evidence>
<evidence type="ECO:0000313" key="2">
    <source>
        <dbReference type="Proteomes" id="UP000265562"/>
    </source>
</evidence>
<dbReference type="PANTHER" id="PTHR31118">
    <property type="entry name" value="CYCLASE-LIKE PROTEIN 2"/>
    <property type="match status" value="1"/>
</dbReference>
<dbReference type="AlphaFoldDB" id="A0A385PX12"/>
<dbReference type="Proteomes" id="UP000265562">
    <property type="component" value="Chromosome"/>
</dbReference>
<name>A0A385PX12_9FIRM</name>
<dbReference type="KEGG" id="lua:D4A81_00045"/>
<dbReference type="InterPro" id="IPR037175">
    <property type="entry name" value="KFase_sf"/>
</dbReference>
<gene>
    <name evidence="1" type="ORF">D4A81_00045</name>
</gene>
<dbReference type="RefSeq" id="WP_111525888.1">
    <property type="nucleotide sequence ID" value="NZ_CP032364.1"/>
</dbReference>
<dbReference type="GO" id="GO:0019441">
    <property type="term" value="P:L-tryptophan catabolic process to kynurenine"/>
    <property type="evidence" value="ECO:0007669"/>
    <property type="project" value="InterPro"/>
</dbReference>
<accession>A0A385PX12</accession>
<proteinExistence type="predicted"/>
<dbReference type="Pfam" id="PF04199">
    <property type="entry name" value="Cyclase"/>
    <property type="match status" value="1"/>
</dbReference>
<dbReference type="EMBL" id="CP032364">
    <property type="protein sequence ID" value="AYA98455.1"/>
    <property type="molecule type" value="Genomic_DNA"/>
</dbReference>
<organism evidence="1 2">
    <name type="scientific">Lachnoanaerobaculum umeaense</name>
    <dbReference type="NCBI Taxonomy" id="617123"/>
    <lineage>
        <taxon>Bacteria</taxon>
        <taxon>Bacillati</taxon>
        <taxon>Bacillota</taxon>
        <taxon>Clostridia</taxon>
        <taxon>Lachnospirales</taxon>
        <taxon>Lachnospiraceae</taxon>
        <taxon>Lachnoanaerobaculum</taxon>
    </lineage>
</organism>
<dbReference type="Gene3D" id="3.50.30.50">
    <property type="entry name" value="Putative cyclase"/>
    <property type="match status" value="1"/>
</dbReference>
<dbReference type="OrthoDB" id="9796085at2"/>
<dbReference type="InterPro" id="IPR007325">
    <property type="entry name" value="KFase/CYL"/>
</dbReference>
<reference evidence="1 2" key="1">
    <citation type="submission" date="2018-09" db="EMBL/GenBank/DDBJ databases">
        <title>Genome sequencing of Lachnoanaerobaculum umeaense DSM 23576.</title>
        <authorList>
            <person name="Kook J.-K."/>
            <person name="Park S.-N."/>
            <person name="Lim Y.K."/>
        </authorList>
    </citation>
    <scope>NUCLEOTIDE SEQUENCE [LARGE SCALE GENOMIC DNA]</scope>
    <source>
        <strain evidence="2">DSM 23576 \ CCUG 58757</strain>
    </source>
</reference>
<sequence>MRVIDLTHTINENMPVYPGTDTPKLISVNTYEKNGFKETFLQMYTHTGTHMDPPVHICEGKKTLDEFPIEQFIGKAIVIDCRMLKEGDAITMEQLKCYGDKIERVDFLLFNLGWDKKWGSDEYFGDYPCIDDEVMEYILKGKYKGIGFDVIGLDPIADENLTRHKKLFENSDIINIENLTNLEQCVNDLFWFSCFPLKIEKCDGSPIRAVAWFE</sequence>
<dbReference type="SUPFAM" id="SSF102198">
    <property type="entry name" value="Putative cyclase"/>
    <property type="match status" value="1"/>
</dbReference>